<evidence type="ECO:0000259" key="1">
    <source>
        <dbReference type="Pfam" id="PF18029"/>
    </source>
</evidence>
<evidence type="ECO:0000313" key="2">
    <source>
        <dbReference type="EMBL" id="GGF43647.1"/>
    </source>
</evidence>
<keyword evidence="3" id="KW-1185">Reference proteome</keyword>
<dbReference type="PANTHER" id="PTHR35908:SF1">
    <property type="entry name" value="CONSERVED PROTEIN"/>
    <property type="match status" value="1"/>
</dbReference>
<dbReference type="Proteomes" id="UP000605670">
    <property type="component" value="Unassembled WGS sequence"/>
</dbReference>
<dbReference type="InterPro" id="IPR029068">
    <property type="entry name" value="Glyas_Bleomycin-R_OHBP_Dase"/>
</dbReference>
<accession>A0A917BGF6</accession>
<dbReference type="AlphaFoldDB" id="A0A917BGF6"/>
<protein>
    <recommendedName>
        <fullName evidence="1">Glyoxalase-like domain-containing protein</fullName>
    </recommendedName>
</protein>
<feature type="domain" description="Glyoxalase-like" evidence="1">
    <location>
        <begin position="105"/>
        <end position="203"/>
    </location>
</feature>
<sequence>MSQQRTLTALDLQRSDASREWRVLAWGAATWYAAPSHRAGAGLARRLAELDVDVDIRADGVCVRIPLTPQDDGFRAGHLDLARAVSEVAADLGLTADPAAVQDVQLAMDTLDPTAVMPFWQRVLGYDLLEEDVVDPHRRTAPIWFQEQDAPRPLRNRLHVDVVTPHEVAVSSVGAVTGLGGTVLHDHGYYATVGDPEGNEADLLPLPPGADRWESAATEDWRLVFAAVACYRTSSPHEAADLAEAAAALADEAGLPLGIDLRPGLVVLATAKDAWEMDERYEALAARVQEAARDLGLRADPALARFVQVVVDAVDIAAVRRFWQAALGYRPDQREGVTDIVDPRQLNLPLVLQPMDASETDRRAQRNRIHLDVFVPDDELAARVEAAVAAGGTIVRDAGPIWWTVADPEGNEVDLTTAVGREEQWAGQQG</sequence>
<name>A0A917BGF6_9MICO</name>
<dbReference type="Pfam" id="PF18029">
    <property type="entry name" value="Glyoxalase_6"/>
    <property type="match status" value="2"/>
</dbReference>
<dbReference type="EMBL" id="BMEM01000001">
    <property type="protein sequence ID" value="GGF43647.1"/>
    <property type="molecule type" value="Genomic_DNA"/>
</dbReference>
<dbReference type="InterPro" id="IPR041581">
    <property type="entry name" value="Glyoxalase_6"/>
</dbReference>
<reference evidence="2" key="2">
    <citation type="submission" date="2020-09" db="EMBL/GenBank/DDBJ databases">
        <authorList>
            <person name="Sun Q."/>
            <person name="Zhou Y."/>
        </authorList>
    </citation>
    <scope>NUCLEOTIDE SEQUENCE</scope>
    <source>
        <strain evidence="2">CGMCC 1.12160</strain>
    </source>
</reference>
<dbReference type="Gene3D" id="3.10.180.10">
    <property type="entry name" value="2,3-Dihydroxybiphenyl 1,2-Dioxygenase, domain 1"/>
    <property type="match status" value="2"/>
</dbReference>
<comment type="caution">
    <text evidence="2">The sequence shown here is derived from an EMBL/GenBank/DDBJ whole genome shotgun (WGS) entry which is preliminary data.</text>
</comment>
<reference evidence="2" key="1">
    <citation type="journal article" date="2014" name="Int. J. Syst. Evol. Microbiol.">
        <title>Complete genome sequence of Corynebacterium casei LMG S-19264T (=DSM 44701T), isolated from a smear-ripened cheese.</title>
        <authorList>
            <consortium name="US DOE Joint Genome Institute (JGI-PGF)"/>
            <person name="Walter F."/>
            <person name="Albersmeier A."/>
            <person name="Kalinowski J."/>
            <person name="Ruckert C."/>
        </authorList>
    </citation>
    <scope>NUCLEOTIDE SEQUENCE</scope>
    <source>
        <strain evidence="2">CGMCC 1.12160</strain>
    </source>
</reference>
<organism evidence="2 3">
    <name type="scientific">Ornithinimicrobium tianjinense</name>
    <dbReference type="NCBI Taxonomy" id="1195761"/>
    <lineage>
        <taxon>Bacteria</taxon>
        <taxon>Bacillati</taxon>
        <taxon>Actinomycetota</taxon>
        <taxon>Actinomycetes</taxon>
        <taxon>Micrococcales</taxon>
        <taxon>Ornithinimicrobiaceae</taxon>
        <taxon>Ornithinimicrobium</taxon>
    </lineage>
</organism>
<dbReference type="PANTHER" id="PTHR35908">
    <property type="entry name" value="HYPOTHETICAL FUSION PROTEIN"/>
    <property type="match status" value="1"/>
</dbReference>
<gene>
    <name evidence="2" type="ORF">GCM10011366_09300</name>
</gene>
<dbReference type="SUPFAM" id="SSF54593">
    <property type="entry name" value="Glyoxalase/Bleomycin resistance protein/Dihydroxybiphenyl dioxygenase"/>
    <property type="match status" value="1"/>
</dbReference>
<dbReference type="RefSeq" id="WP_188428395.1">
    <property type="nucleotide sequence ID" value="NZ_BAABKH010000005.1"/>
</dbReference>
<proteinExistence type="predicted"/>
<evidence type="ECO:0000313" key="3">
    <source>
        <dbReference type="Proteomes" id="UP000605670"/>
    </source>
</evidence>
<feature type="domain" description="Glyoxalase-like" evidence="1">
    <location>
        <begin position="308"/>
        <end position="415"/>
    </location>
</feature>